<dbReference type="Gene3D" id="1.20.1080.10">
    <property type="entry name" value="Glycerol uptake facilitator protein"/>
    <property type="match status" value="1"/>
</dbReference>
<evidence type="ECO:0000256" key="6">
    <source>
        <dbReference type="SAM" id="MobiDB-lite"/>
    </source>
</evidence>
<dbReference type="Proteomes" id="UP001449657">
    <property type="component" value="Chromosome"/>
</dbReference>
<comment type="subcellular location">
    <subcellularLocation>
        <location evidence="1">Membrane</location>
        <topology evidence="1">Multi-pass membrane protein</topology>
    </subcellularLocation>
</comment>
<evidence type="ECO:0000256" key="7">
    <source>
        <dbReference type="SAM" id="Phobius"/>
    </source>
</evidence>
<feature type="transmembrane region" description="Helical" evidence="7">
    <location>
        <begin position="238"/>
        <end position="257"/>
    </location>
</feature>
<dbReference type="InterPro" id="IPR023271">
    <property type="entry name" value="Aquaporin-like"/>
</dbReference>
<protein>
    <submittedName>
        <fullName evidence="8">Formate/nitrite transporter family protein</fullName>
    </submittedName>
</protein>
<evidence type="ECO:0000256" key="5">
    <source>
        <dbReference type="ARBA" id="ARBA00049660"/>
    </source>
</evidence>
<gene>
    <name evidence="8" type="ORF">WJU22_05730</name>
</gene>
<feature type="transmembrane region" description="Helical" evidence="7">
    <location>
        <begin position="28"/>
        <end position="51"/>
    </location>
</feature>
<organism evidence="8 9">
    <name type="scientific">Chitinophaga caseinilytica</name>
    <dbReference type="NCBI Taxonomy" id="2267521"/>
    <lineage>
        <taxon>Bacteria</taxon>
        <taxon>Pseudomonadati</taxon>
        <taxon>Bacteroidota</taxon>
        <taxon>Chitinophagia</taxon>
        <taxon>Chitinophagales</taxon>
        <taxon>Chitinophagaceae</taxon>
        <taxon>Chitinophaga</taxon>
    </lineage>
</organism>
<evidence type="ECO:0000256" key="3">
    <source>
        <dbReference type="ARBA" id="ARBA00022989"/>
    </source>
</evidence>
<keyword evidence="3 7" id="KW-1133">Transmembrane helix</keyword>
<evidence type="ECO:0000256" key="2">
    <source>
        <dbReference type="ARBA" id="ARBA00022692"/>
    </source>
</evidence>
<proteinExistence type="inferred from homology"/>
<dbReference type="EMBL" id="CP150096">
    <property type="protein sequence ID" value="WZN47675.1"/>
    <property type="molecule type" value="Genomic_DNA"/>
</dbReference>
<feature type="region of interest" description="Disordered" evidence="6">
    <location>
        <begin position="265"/>
        <end position="287"/>
    </location>
</feature>
<comment type="similarity">
    <text evidence="5">Belongs to the FNT transporter (TC 1.A.16) family.</text>
</comment>
<evidence type="ECO:0000313" key="9">
    <source>
        <dbReference type="Proteomes" id="UP001449657"/>
    </source>
</evidence>
<dbReference type="Pfam" id="PF01226">
    <property type="entry name" value="Form_Nir_trans"/>
    <property type="match status" value="1"/>
</dbReference>
<sequence length="287" mass="30168">MDYKKPAEVAGAMIQAGIDKTRMSTTDMIVKGILSGAILGFGTTFALTATVQTSLPLIGAAIFPACFIIVVLLGYELVTGNFAVMSLSWFAGQISLKQLGKNWAIVYLANLAGGLLYAGLFWASLTQFGNVDGGALGKMISNIAVAKTTGYGQFGAAGMMTVFVKGILCNWMVTLGVVMAMTSSSTLGKILAAWLPIFIFFAQGFEHAVVNMFVIPAGIFMGAPVSVGQWWWLNQIPVTLGNIAGGVIFTALTLHLMHGKRRKEVPAATAGSSSRAEVATESAPALQ</sequence>
<keyword evidence="9" id="KW-1185">Reference proteome</keyword>
<reference evidence="8 9" key="1">
    <citation type="submission" date="2024-03" db="EMBL/GenBank/DDBJ databases">
        <title>Chitinophaga caseinilytica sp. nov., a casein hydrolysing bacterium isolated from forest soil.</title>
        <authorList>
            <person name="Lee D.S."/>
            <person name="Han D.M."/>
            <person name="Baek J.H."/>
            <person name="Choi D.G."/>
            <person name="Jeon J.H."/>
            <person name="Jeon C.O."/>
        </authorList>
    </citation>
    <scope>NUCLEOTIDE SEQUENCE [LARGE SCALE GENOMIC DNA]</scope>
    <source>
        <strain evidence="8 9">KACC 19118</strain>
    </source>
</reference>
<feature type="transmembrane region" description="Helical" evidence="7">
    <location>
        <begin position="57"/>
        <end position="84"/>
    </location>
</feature>
<name>A0ABZ2Z830_9BACT</name>
<dbReference type="RefSeq" id="WP_341842301.1">
    <property type="nucleotide sequence ID" value="NZ_CP149792.1"/>
</dbReference>
<dbReference type="InterPro" id="IPR000292">
    <property type="entry name" value="For/NO2_transpt"/>
</dbReference>
<evidence type="ECO:0000256" key="4">
    <source>
        <dbReference type="ARBA" id="ARBA00023136"/>
    </source>
</evidence>
<dbReference type="PANTHER" id="PTHR30520:SF6">
    <property type="entry name" value="FORMATE_NITRATE FAMILY TRANSPORTER (EUROFUNG)"/>
    <property type="match status" value="1"/>
</dbReference>
<accession>A0ABZ2Z830</accession>
<feature type="transmembrane region" description="Helical" evidence="7">
    <location>
        <begin position="105"/>
        <end position="125"/>
    </location>
</feature>
<keyword evidence="2 7" id="KW-0812">Transmembrane</keyword>
<dbReference type="PANTHER" id="PTHR30520">
    <property type="entry name" value="FORMATE TRANSPORTER-RELATED"/>
    <property type="match status" value="1"/>
</dbReference>
<evidence type="ECO:0000313" key="8">
    <source>
        <dbReference type="EMBL" id="WZN47675.1"/>
    </source>
</evidence>
<keyword evidence="4 7" id="KW-0472">Membrane</keyword>
<evidence type="ECO:0000256" key="1">
    <source>
        <dbReference type="ARBA" id="ARBA00004141"/>
    </source>
</evidence>